<keyword evidence="4" id="KW-1185">Reference proteome</keyword>
<dbReference type="Proteomes" id="UP000236959">
    <property type="component" value="Unassembled WGS sequence"/>
</dbReference>
<evidence type="ECO:0000313" key="3">
    <source>
        <dbReference type="EMBL" id="POF30183.1"/>
    </source>
</evidence>
<dbReference type="Pfam" id="PF05016">
    <property type="entry name" value="ParE_toxin"/>
    <property type="match status" value="1"/>
</dbReference>
<protein>
    <submittedName>
        <fullName evidence="3">Plasmid stabilization system protein ParE</fullName>
    </submittedName>
</protein>
<dbReference type="InterPro" id="IPR051803">
    <property type="entry name" value="TA_system_RelE-like_toxin"/>
</dbReference>
<evidence type="ECO:0000256" key="2">
    <source>
        <dbReference type="ARBA" id="ARBA00022649"/>
    </source>
</evidence>
<name>A0A2S3URK3_9HYPH</name>
<dbReference type="AlphaFoldDB" id="A0A2S3URK3"/>
<dbReference type="InterPro" id="IPR007712">
    <property type="entry name" value="RelE/ParE_toxin"/>
</dbReference>
<evidence type="ECO:0000256" key="1">
    <source>
        <dbReference type="ARBA" id="ARBA00006226"/>
    </source>
</evidence>
<sequence>MPQLIWAPGAAADVQRLYRFLLPQNADAARQAVTAIRSGVTVLSRQPRIGRPVEDMPAEFRDWLIDFGSSGYVVRYRIEDDVVTILAVRHLKEVGF</sequence>
<dbReference type="EMBL" id="PPCN01000007">
    <property type="protein sequence ID" value="POF30183.1"/>
    <property type="molecule type" value="Genomic_DNA"/>
</dbReference>
<proteinExistence type="inferred from homology"/>
<accession>A0A2S3URK3</accession>
<dbReference type="Gene3D" id="3.30.2310.20">
    <property type="entry name" value="RelE-like"/>
    <property type="match status" value="1"/>
</dbReference>
<dbReference type="OrthoDB" id="121597at2"/>
<dbReference type="PANTHER" id="PTHR33755">
    <property type="entry name" value="TOXIN PARE1-RELATED"/>
    <property type="match status" value="1"/>
</dbReference>
<evidence type="ECO:0000313" key="4">
    <source>
        <dbReference type="Proteomes" id="UP000236959"/>
    </source>
</evidence>
<keyword evidence="2" id="KW-1277">Toxin-antitoxin system</keyword>
<reference evidence="3 4" key="1">
    <citation type="submission" date="2018-01" db="EMBL/GenBank/DDBJ databases">
        <title>Genomic Encyclopedia of Archaeal and Bacterial Type Strains, Phase II (KMG-II): from individual species to whole genera.</title>
        <authorList>
            <person name="Goeker M."/>
        </authorList>
    </citation>
    <scope>NUCLEOTIDE SEQUENCE [LARGE SCALE GENOMIC DNA]</scope>
    <source>
        <strain evidence="3 4">DSM 17023</strain>
    </source>
</reference>
<gene>
    <name evidence="3" type="ORF">CLV41_107210</name>
</gene>
<comment type="similarity">
    <text evidence="1">Belongs to the RelE toxin family.</text>
</comment>
<organism evidence="3 4">
    <name type="scientific">Roseibium marinum</name>
    <dbReference type="NCBI Taxonomy" id="281252"/>
    <lineage>
        <taxon>Bacteria</taxon>
        <taxon>Pseudomonadati</taxon>
        <taxon>Pseudomonadota</taxon>
        <taxon>Alphaproteobacteria</taxon>
        <taxon>Hyphomicrobiales</taxon>
        <taxon>Stappiaceae</taxon>
        <taxon>Roseibium</taxon>
    </lineage>
</organism>
<dbReference type="PANTHER" id="PTHR33755:SF7">
    <property type="entry name" value="TOXIN MODULE OF TOXIN-ANTITOXIN SYSTEM RELE_STBE FAMILY"/>
    <property type="match status" value="1"/>
</dbReference>
<dbReference type="RefSeq" id="WP_103223567.1">
    <property type="nucleotide sequence ID" value="NZ_PPCN01000007.1"/>
</dbReference>
<comment type="caution">
    <text evidence="3">The sequence shown here is derived from an EMBL/GenBank/DDBJ whole genome shotgun (WGS) entry which is preliminary data.</text>
</comment>
<dbReference type="InterPro" id="IPR035093">
    <property type="entry name" value="RelE/ParE_toxin_dom_sf"/>
</dbReference>